<evidence type="ECO:0000313" key="3">
    <source>
        <dbReference type="Proteomes" id="UP001301388"/>
    </source>
</evidence>
<name>A0ABU5TQ32_9CYAN</name>
<protein>
    <submittedName>
        <fullName evidence="2">Uncharacterized protein</fullName>
    </submittedName>
</protein>
<proteinExistence type="predicted"/>
<gene>
    <name evidence="2" type="ORF">VB774_22350</name>
</gene>
<dbReference type="EMBL" id="JAYGIE010000121">
    <property type="protein sequence ID" value="MEA5480384.1"/>
    <property type="molecule type" value="Genomic_DNA"/>
</dbReference>
<evidence type="ECO:0000256" key="1">
    <source>
        <dbReference type="SAM" id="MobiDB-lite"/>
    </source>
</evidence>
<accession>A0ABU5TQ32</accession>
<feature type="region of interest" description="Disordered" evidence="1">
    <location>
        <begin position="255"/>
        <end position="280"/>
    </location>
</feature>
<comment type="caution">
    <text evidence="2">The sequence shown here is derived from an EMBL/GenBank/DDBJ whole genome shotgun (WGS) entry which is preliminary data.</text>
</comment>
<sequence length="606" mass="68750">MASYIEWNQALVEYFTKRVPQGARVYLSVDDDVLDRIGRQFGSSDSWRDDFCQAVRKKIGINSSSGGNTVDLDGMRNSFSTPPICVAFLGLMVLAAYEMDRDESSNVNANNYYRRLREILNLTTSEFSAPKGMNLHHELWVKWNKWLNDNGFLSTACQGNTQPTKYINYPISQSVLRKADKEKIYKLAQEQGLQNHWNIDSLMTYLCSNTESLTRHLKKLLDENQRFEVIKKAVQDALDDEKAIQDKAVREKISTSNPRFFSNGSGRQKPEFDSNDNGQNGNLTAQIYRAEGDFFSEYPSFYLYPKQRTGIDFIGANIVIDGLSTALQQGDLEGWHLPIFDYPISSEILNQGARYQIMRSPSNDISTYLVLDKRDFWILTPEPDCPESGIYASFGKVALGQTFILLCRKELVGLVERLQSEQLLRFSLCSEVFENNPDWVEFQQCMILSEDWEGVDLGINGKQLKDALQPAATVEISLTGGLRVPHLKAWLIDDIPALTVFSSIVDQAEVLIFTDLSREGVPISRKIVNTNVAYSNIFKTFGTIRTGSYGVRVNCGKLSSQKTVNFVNWDDLEIREPLRKEILKIGDWNVNGSQIYPLGDEGNIYE</sequence>
<evidence type="ECO:0000313" key="2">
    <source>
        <dbReference type="EMBL" id="MEA5480384.1"/>
    </source>
</evidence>
<keyword evidence="3" id="KW-1185">Reference proteome</keyword>
<dbReference type="Proteomes" id="UP001301388">
    <property type="component" value="Unassembled WGS sequence"/>
</dbReference>
<reference evidence="2 3" key="1">
    <citation type="submission" date="2023-12" db="EMBL/GenBank/DDBJ databases">
        <title>Baltic Sea Cyanobacteria.</title>
        <authorList>
            <person name="Delbaje E."/>
            <person name="Fewer D.P."/>
            <person name="Shishido T.K."/>
        </authorList>
    </citation>
    <scope>NUCLEOTIDE SEQUENCE [LARGE SCALE GENOMIC DNA]</scope>
    <source>
        <strain evidence="2 3">UHCC 0370</strain>
    </source>
</reference>
<feature type="compositionally biased region" description="Polar residues" evidence="1">
    <location>
        <begin position="255"/>
        <end position="266"/>
    </location>
</feature>
<organism evidence="2 3">
    <name type="scientific">Pseudanabaena galeata UHCC 0370</name>
    <dbReference type="NCBI Taxonomy" id="3110310"/>
    <lineage>
        <taxon>Bacteria</taxon>
        <taxon>Bacillati</taxon>
        <taxon>Cyanobacteriota</taxon>
        <taxon>Cyanophyceae</taxon>
        <taxon>Pseudanabaenales</taxon>
        <taxon>Pseudanabaenaceae</taxon>
        <taxon>Pseudanabaena</taxon>
    </lineage>
</organism>
<dbReference type="RefSeq" id="WP_323263389.1">
    <property type="nucleotide sequence ID" value="NZ_JAYGIE010000121.1"/>
</dbReference>